<evidence type="ECO:0000256" key="2">
    <source>
        <dbReference type="ARBA" id="ARBA00022490"/>
    </source>
</evidence>
<dbReference type="Proteomes" id="UP000186922">
    <property type="component" value="Unassembled WGS sequence"/>
</dbReference>
<evidence type="ECO:0000256" key="11">
    <source>
        <dbReference type="ARBA" id="ARBA00049760"/>
    </source>
</evidence>
<evidence type="ECO:0000313" key="12">
    <source>
        <dbReference type="EMBL" id="GAU87198.1"/>
    </source>
</evidence>
<dbReference type="EMBL" id="BDGG01000001">
    <property type="protein sequence ID" value="GAU87198.1"/>
    <property type="molecule type" value="Genomic_DNA"/>
</dbReference>
<comment type="subcellular location">
    <subcellularLocation>
        <location evidence="1">Cytoplasm</location>
        <location evidence="1">Cytoskeleton</location>
        <location evidence="1">Cilium axoneme</location>
    </subcellularLocation>
</comment>
<comment type="caution">
    <text evidence="12">The sequence shown here is derived from an EMBL/GenBank/DDBJ whole genome shotgun (WGS) entry which is preliminary data.</text>
</comment>
<dbReference type="PANTHER" id="PTHR15454">
    <property type="entry name" value="NISCHARIN RELATED"/>
    <property type="match status" value="1"/>
</dbReference>
<dbReference type="STRING" id="947166.A0A1D1UM26"/>
<keyword evidence="8" id="KW-0206">Cytoskeleton</keyword>
<keyword evidence="3" id="KW-0433">Leucine-rich repeat</keyword>
<keyword evidence="5" id="KW-0677">Repeat</keyword>
<evidence type="ECO:0000256" key="4">
    <source>
        <dbReference type="ARBA" id="ARBA00022701"/>
    </source>
</evidence>
<dbReference type="GO" id="GO:0043014">
    <property type="term" value="F:alpha-tubulin binding"/>
    <property type="evidence" value="ECO:0007669"/>
    <property type="project" value="TreeGrafter"/>
</dbReference>
<keyword evidence="7" id="KW-0505">Motor protein</keyword>
<keyword evidence="6" id="KW-0243">Dynein</keyword>
<evidence type="ECO:0000256" key="10">
    <source>
        <dbReference type="ARBA" id="ARBA00049659"/>
    </source>
</evidence>
<gene>
    <name evidence="12" type="primary">RvY_00082-1</name>
    <name evidence="12" type="synonym">RvY_00082.1</name>
    <name evidence="12" type="ORF">RvY_00082</name>
</gene>
<dbReference type="InterPro" id="IPR032675">
    <property type="entry name" value="LRR_dom_sf"/>
</dbReference>
<dbReference type="SMART" id="SM00365">
    <property type="entry name" value="LRR_SD22"/>
    <property type="match status" value="3"/>
</dbReference>
<dbReference type="FunFam" id="3.80.10.10:FF:000049">
    <property type="entry name" value="Dynein light chain 1"/>
    <property type="match status" value="1"/>
</dbReference>
<evidence type="ECO:0000256" key="7">
    <source>
        <dbReference type="ARBA" id="ARBA00023175"/>
    </source>
</evidence>
<dbReference type="InterPro" id="IPR001611">
    <property type="entry name" value="Leu-rich_rpt"/>
</dbReference>
<proteinExistence type="inferred from homology"/>
<keyword evidence="2" id="KW-0963">Cytoplasm</keyword>
<dbReference type="Gene3D" id="3.80.10.10">
    <property type="entry name" value="Ribonuclease Inhibitor"/>
    <property type="match status" value="1"/>
</dbReference>
<evidence type="ECO:0000313" key="13">
    <source>
        <dbReference type="Proteomes" id="UP000186922"/>
    </source>
</evidence>
<evidence type="ECO:0000256" key="9">
    <source>
        <dbReference type="ARBA" id="ARBA00023273"/>
    </source>
</evidence>
<dbReference type="GO" id="GO:0005874">
    <property type="term" value="C:microtubule"/>
    <property type="evidence" value="ECO:0007669"/>
    <property type="project" value="UniProtKB-KW"/>
</dbReference>
<keyword evidence="13" id="KW-1185">Reference proteome</keyword>
<dbReference type="GO" id="GO:0036158">
    <property type="term" value="P:outer dynein arm assembly"/>
    <property type="evidence" value="ECO:0007669"/>
    <property type="project" value="TreeGrafter"/>
</dbReference>
<evidence type="ECO:0000256" key="6">
    <source>
        <dbReference type="ARBA" id="ARBA00023017"/>
    </source>
</evidence>
<evidence type="ECO:0000256" key="3">
    <source>
        <dbReference type="ARBA" id="ARBA00022614"/>
    </source>
</evidence>
<dbReference type="GO" id="GO:0045504">
    <property type="term" value="F:dynein heavy chain binding"/>
    <property type="evidence" value="ECO:0007669"/>
    <property type="project" value="TreeGrafter"/>
</dbReference>
<keyword evidence="9" id="KW-0966">Cell projection</keyword>
<comment type="similarity">
    <text evidence="10">Belongs to the dynein light chain LC1-type family.</text>
</comment>
<dbReference type="GO" id="GO:0005930">
    <property type="term" value="C:axoneme"/>
    <property type="evidence" value="ECO:0007669"/>
    <property type="project" value="UniProtKB-SubCell"/>
</dbReference>
<name>A0A1D1UM26_RAMVA</name>
<dbReference type="PROSITE" id="PS51450">
    <property type="entry name" value="LRR"/>
    <property type="match status" value="2"/>
</dbReference>
<accession>A0A1D1UM26</accession>
<dbReference type="OrthoDB" id="266138at2759"/>
<evidence type="ECO:0000256" key="5">
    <source>
        <dbReference type="ARBA" id="ARBA00022737"/>
    </source>
</evidence>
<dbReference type="AlphaFoldDB" id="A0A1D1UM26"/>
<dbReference type="SUPFAM" id="SSF52058">
    <property type="entry name" value="L domain-like"/>
    <property type="match status" value="1"/>
</dbReference>
<protein>
    <recommendedName>
        <fullName evidence="11">Dynein axonemal light chain 1</fullName>
    </recommendedName>
</protein>
<sequence>MAKAGGGTSIKDALVKAEATAKEKNQEWSLKVIKLNGQMPPIDKMDSTLNTLGECEYLSLSTNNIDRIASVGALKNLKILALGRNNIKSFSGIEALSETLEQLWISYNMIDKIKGLGGMKKLEILYMAYNLVKDWAEYSKLNEIQSLEEICFFGNPIHLTFDNQDEWRTQASKRAPRLIKIDGKPTGAGPSTPE</sequence>
<evidence type="ECO:0000256" key="1">
    <source>
        <dbReference type="ARBA" id="ARBA00004430"/>
    </source>
</evidence>
<keyword evidence="4" id="KW-0493">Microtubule</keyword>
<organism evidence="12 13">
    <name type="scientific">Ramazzottius varieornatus</name>
    <name type="common">Water bear</name>
    <name type="synonym">Tardigrade</name>
    <dbReference type="NCBI Taxonomy" id="947166"/>
    <lineage>
        <taxon>Eukaryota</taxon>
        <taxon>Metazoa</taxon>
        <taxon>Ecdysozoa</taxon>
        <taxon>Tardigrada</taxon>
        <taxon>Eutardigrada</taxon>
        <taxon>Parachela</taxon>
        <taxon>Hypsibioidea</taxon>
        <taxon>Ramazzottiidae</taxon>
        <taxon>Ramazzottius</taxon>
    </lineage>
</organism>
<reference evidence="12 13" key="1">
    <citation type="journal article" date="2016" name="Nat. Commun.">
        <title>Extremotolerant tardigrade genome and improved radiotolerance of human cultured cells by tardigrade-unique protein.</title>
        <authorList>
            <person name="Hashimoto T."/>
            <person name="Horikawa D.D."/>
            <person name="Saito Y."/>
            <person name="Kuwahara H."/>
            <person name="Kozuka-Hata H."/>
            <person name="Shin-I T."/>
            <person name="Minakuchi Y."/>
            <person name="Ohishi K."/>
            <person name="Motoyama A."/>
            <person name="Aizu T."/>
            <person name="Enomoto A."/>
            <person name="Kondo K."/>
            <person name="Tanaka S."/>
            <person name="Hara Y."/>
            <person name="Koshikawa S."/>
            <person name="Sagara H."/>
            <person name="Miura T."/>
            <person name="Yokobori S."/>
            <person name="Miyagawa K."/>
            <person name="Suzuki Y."/>
            <person name="Kubo T."/>
            <person name="Oyama M."/>
            <person name="Kohara Y."/>
            <person name="Fujiyama A."/>
            <person name="Arakawa K."/>
            <person name="Katayama T."/>
            <person name="Toyoda A."/>
            <person name="Kunieda T."/>
        </authorList>
    </citation>
    <scope>NUCLEOTIDE SEQUENCE [LARGE SCALE GENOMIC DNA]</scope>
    <source>
        <strain evidence="12 13">YOKOZUNA-1</strain>
    </source>
</reference>
<dbReference type="PANTHER" id="PTHR15454:SF73">
    <property type="entry name" value="DYNEIN AXONEMAL LIGHT CHAIN 1"/>
    <property type="match status" value="1"/>
</dbReference>
<dbReference type="GO" id="GO:0030286">
    <property type="term" value="C:dynein complex"/>
    <property type="evidence" value="ECO:0007669"/>
    <property type="project" value="UniProtKB-KW"/>
</dbReference>
<evidence type="ECO:0000256" key="8">
    <source>
        <dbReference type="ARBA" id="ARBA00023212"/>
    </source>
</evidence>